<evidence type="ECO:0000256" key="1">
    <source>
        <dbReference type="ARBA" id="ARBA00001917"/>
    </source>
</evidence>
<dbReference type="CDD" id="cd02809">
    <property type="entry name" value="alpha_hydroxyacid_oxid_FMN"/>
    <property type="match status" value="1"/>
</dbReference>
<feature type="binding site" evidence="7">
    <location>
        <begin position="298"/>
        <end position="302"/>
    </location>
    <ligand>
        <name>FMN</name>
        <dbReference type="ChEBI" id="CHEBI:58210"/>
    </ligand>
</feature>
<comment type="similarity">
    <text evidence="5">Belongs to the FMN-dependent alpha-hydroxy acid dehydrogenase family.</text>
</comment>
<feature type="active site" description="Proton acceptor" evidence="6">
    <location>
        <position position="267"/>
    </location>
</feature>
<dbReference type="InterPro" id="IPR013785">
    <property type="entry name" value="Aldolase_TIM"/>
</dbReference>
<accession>A0AAD9MKC6</accession>
<evidence type="ECO:0000256" key="7">
    <source>
        <dbReference type="PIRSR" id="PIRSR000138-2"/>
    </source>
</evidence>
<dbReference type="GO" id="GO:0005737">
    <property type="term" value="C:cytoplasm"/>
    <property type="evidence" value="ECO:0007669"/>
    <property type="project" value="UniProtKB-ARBA"/>
</dbReference>
<feature type="binding site" evidence="7">
    <location>
        <position position="137"/>
    </location>
    <ligand>
        <name>glyoxylate</name>
        <dbReference type="ChEBI" id="CHEBI:36655"/>
    </ligand>
</feature>
<dbReference type="InterPro" id="IPR012133">
    <property type="entry name" value="Alpha-hydoxy_acid_DH_FMN"/>
</dbReference>
<evidence type="ECO:0000256" key="5">
    <source>
        <dbReference type="ARBA" id="ARBA00024042"/>
    </source>
</evidence>
<dbReference type="PANTHER" id="PTHR10578">
    <property type="entry name" value="S -2-HYDROXY-ACID OXIDASE-RELATED"/>
    <property type="match status" value="1"/>
</dbReference>
<keyword evidence="3 7" id="KW-0288">FMN</keyword>
<proteinExistence type="inferred from homology"/>
<dbReference type="Pfam" id="PF01070">
    <property type="entry name" value="FMN_dh"/>
    <property type="match status" value="1"/>
</dbReference>
<feature type="binding site" evidence="7">
    <location>
        <begin position="321"/>
        <end position="322"/>
    </location>
    <ligand>
        <name>FMN</name>
        <dbReference type="ChEBI" id="CHEBI:58210"/>
    </ligand>
</feature>
<feature type="binding site" evidence="7">
    <location>
        <begin position="83"/>
        <end position="85"/>
    </location>
    <ligand>
        <name>FMN</name>
        <dbReference type="ChEBI" id="CHEBI:58210"/>
    </ligand>
</feature>
<keyword evidence="10" id="KW-1185">Reference proteome</keyword>
<evidence type="ECO:0000313" key="10">
    <source>
        <dbReference type="Proteomes" id="UP001255856"/>
    </source>
</evidence>
<dbReference type="Proteomes" id="UP001255856">
    <property type="component" value="Unassembled WGS sequence"/>
</dbReference>
<feature type="binding site" evidence="7">
    <location>
        <position position="265"/>
    </location>
    <ligand>
        <name>FMN</name>
        <dbReference type="ChEBI" id="CHEBI:58210"/>
    </ligand>
</feature>
<feature type="binding site" evidence="7">
    <location>
        <position position="243"/>
    </location>
    <ligand>
        <name>FMN</name>
        <dbReference type="ChEBI" id="CHEBI:58210"/>
    </ligand>
</feature>
<evidence type="ECO:0000259" key="8">
    <source>
        <dbReference type="PROSITE" id="PS51349"/>
    </source>
</evidence>
<dbReference type="PROSITE" id="PS51349">
    <property type="entry name" value="FMN_HYDROXY_ACID_DH_2"/>
    <property type="match status" value="1"/>
</dbReference>
<feature type="binding site" evidence="7">
    <location>
        <position position="135"/>
    </location>
    <ligand>
        <name>FMN</name>
        <dbReference type="ChEBI" id="CHEBI:58210"/>
    </ligand>
</feature>
<evidence type="ECO:0000256" key="2">
    <source>
        <dbReference type="ARBA" id="ARBA00022630"/>
    </source>
</evidence>
<dbReference type="SUPFAM" id="SSF51395">
    <property type="entry name" value="FMN-linked oxidoreductases"/>
    <property type="match status" value="1"/>
</dbReference>
<feature type="binding site" evidence="7">
    <location>
        <position position="270"/>
    </location>
    <ligand>
        <name>glyoxylate</name>
        <dbReference type="ChEBI" id="CHEBI:36655"/>
    </ligand>
</feature>
<evidence type="ECO:0000313" key="9">
    <source>
        <dbReference type="EMBL" id="KAK2077850.1"/>
    </source>
</evidence>
<feature type="binding site" evidence="7">
    <location>
        <position position="30"/>
    </location>
    <ligand>
        <name>glyoxylate</name>
        <dbReference type="ChEBI" id="CHEBI:36655"/>
    </ligand>
</feature>
<feature type="binding site" evidence="7">
    <location>
        <position position="112"/>
    </location>
    <ligand>
        <name>FMN</name>
        <dbReference type="ChEBI" id="CHEBI:58210"/>
    </ligand>
</feature>
<feature type="binding site" evidence="7">
    <location>
        <position position="172"/>
    </location>
    <ligand>
        <name>glyoxylate</name>
        <dbReference type="ChEBI" id="CHEBI:36655"/>
    </ligand>
</feature>
<dbReference type="Gene3D" id="3.20.20.70">
    <property type="entry name" value="Aldolase class I"/>
    <property type="match status" value="1"/>
</dbReference>
<keyword evidence="2 7" id="KW-0285">Flavoprotein</keyword>
<protein>
    <recommendedName>
        <fullName evidence="8">FMN hydroxy acid dehydrogenase domain-containing protein</fullName>
    </recommendedName>
</protein>
<comment type="caution">
    <text evidence="9">The sequence shown here is derived from an EMBL/GenBank/DDBJ whole genome shotgun (WGS) entry which is preliminary data.</text>
</comment>
<dbReference type="InterPro" id="IPR000262">
    <property type="entry name" value="FMN-dep_DH"/>
</dbReference>
<dbReference type="PIRSF" id="PIRSF000138">
    <property type="entry name" value="Al-hdrx_acd_dh"/>
    <property type="match status" value="1"/>
</dbReference>
<sequence>MAKPLPRAWANVEEIEELAVPRLPAAIAGYYTGYSGSGVTIKDTRDSFARWRLLPRCLRDVSRVDTSCSLLGRKLEMPILVAPMAMQCMADPVGESGVARATKELGGGMILSTMSTISLEEVAQAAGPDGFLMFQLYVLSKREVTEAMVRRAERAGYKAIVVTVDAPRLGKRDEDERLQFRCPPHLRLANLAELQKDSAAARAGQESSGSGFAAFFTALIDPSLTWECITWLRGITSLPIFVKGILSPDDARQAVKAGVAGIVVSTHGGRQLDGTPAPLDVLPFIARAVAGAVPILIDGGIRRGSDVLKCLALGATAVLVGRPILWGLTLGGEEGAKAVLSTLRTELEHDMALLGVPSLAQLNEDYIIPPSGGVLALPAARL</sequence>
<feature type="domain" description="FMN hydroxy acid dehydrogenase" evidence="8">
    <location>
        <begin position="4"/>
        <end position="372"/>
    </location>
</feature>
<evidence type="ECO:0000256" key="4">
    <source>
        <dbReference type="ARBA" id="ARBA00023002"/>
    </source>
</evidence>
<comment type="cofactor">
    <cofactor evidence="1">
        <name>FMN</name>
        <dbReference type="ChEBI" id="CHEBI:58210"/>
    </cofactor>
</comment>
<keyword evidence="4" id="KW-0560">Oxidoreductase</keyword>
<dbReference type="AlphaFoldDB" id="A0AAD9MKC6"/>
<reference evidence="9" key="1">
    <citation type="submission" date="2021-01" db="EMBL/GenBank/DDBJ databases">
        <authorList>
            <person name="Eckstrom K.M.E."/>
        </authorList>
    </citation>
    <scope>NUCLEOTIDE SEQUENCE</scope>
    <source>
        <strain evidence="9">UVCC 0001</strain>
    </source>
</reference>
<gene>
    <name evidence="9" type="ORF">QBZ16_003718</name>
</gene>
<feature type="binding site" evidence="7">
    <location>
        <position position="163"/>
    </location>
    <ligand>
        <name>FMN</name>
        <dbReference type="ChEBI" id="CHEBI:58210"/>
    </ligand>
</feature>
<evidence type="ECO:0000256" key="3">
    <source>
        <dbReference type="ARBA" id="ARBA00022643"/>
    </source>
</evidence>
<dbReference type="GO" id="GO:0010181">
    <property type="term" value="F:FMN binding"/>
    <property type="evidence" value="ECO:0007669"/>
    <property type="project" value="InterPro"/>
</dbReference>
<dbReference type="PANTHER" id="PTHR10578:SF107">
    <property type="entry name" value="2-HYDROXYACID OXIDASE 1"/>
    <property type="match status" value="1"/>
</dbReference>
<name>A0AAD9MKC6_PROWI</name>
<dbReference type="InterPro" id="IPR037396">
    <property type="entry name" value="FMN_HAD"/>
</dbReference>
<feature type="binding site" evidence="7">
    <location>
        <position position="267"/>
    </location>
    <ligand>
        <name>glyoxylate</name>
        <dbReference type="ChEBI" id="CHEBI:36655"/>
    </ligand>
</feature>
<evidence type="ECO:0000256" key="6">
    <source>
        <dbReference type="PIRSR" id="PIRSR000138-1"/>
    </source>
</evidence>
<organism evidence="9 10">
    <name type="scientific">Prototheca wickerhamii</name>
    <dbReference type="NCBI Taxonomy" id="3111"/>
    <lineage>
        <taxon>Eukaryota</taxon>
        <taxon>Viridiplantae</taxon>
        <taxon>Chlorophyta</taxon>
        <taxon>core chlorophytes</taxon>
        <taxon>Trebouxiophyceae</taxon>
        <taxon>Chlorellales</taxon>
        <taxon>Chlorellaceae</taxon>
        <taxon>Prototheca</taxon>
    </lineage>
</organism>
<dbReference type="FunFam" id="3.20.20.70:FF:000056">
    <property type="entry name" value="hydroxyacid oxidase 2"/>
    <property type="match status" value="1"/>
</dbReference>
<dbReference type="EMBL" id="JASFZW010000005">
    <property type="protein sequence ID" value="KAK2077850.1"/>
    <property type="molecule type" value="Genomic_DNA"/>
</dbReference>
<dbReference type="GO" id="GO:0016491">
    <property type="term" value="F:oxidoreductase activity"/>
    <property type="evidence" value="ECO:0007669"/>
    <property type="project" value="UniProtKB-KW"/>
</dbReference>